<keyword evidence="2" id="KW-1185">Reference proteome</keyword>
<protein>
    <submittedName>
        <fullName evidence="1">Uncharacterized protein</fullName>
    </submittedName>
</protein>
<name>K9EFS1_9BACE</name>
<dbReference type="PATRIC" id="fig|742727.4.peg.4825"/>
<evidence type="ECO:0000313" key="1">
    <source>
        <dbReference type="EMBL" id="EKU87980.1"/>
    </source>
</evidence>
<reference evidence="1 2" key="1">
    <citation type="submission" date="2012-09" db="EMBL/GenBank/DDBJ databases">
        <title>The Genome Sequence of Bacteroides oleiciplenus YIT 12058.</title>
        <authorList>
            <consortium name="The Broad Institute Genome Sequencing Platform"/>
            <person name="Earl A."/>
            <person name="Ward D."/>
            <person name="Feldgarden M."/>
            <person name="Gevers D."/>
            <person name="Morotomi M."/>
            <person name="Walker B."/>
            <person name="Young S.K."/>
            <person name="Zeng Q."/>
            <person name="Gargeya S."/>
            <person name="Fitzgerald M."/>
            <person name="Haas B."/>
            <person name="Abouelleil A."/>
            <person name="Alvarado L."/>
            <person name="Arachchi H.M."/>
            <person name="Berlin A.M."/>
            <person name="Chapman S.B."/>
            <person name="Goldberg J."/>
            <person name="Griggs A."/>
            <person name="Gujja S."/>
            <person name="Hansen M."/>
            <person name="Howarth C."/>
            <person name="Imamovic A."/>
            <person name="Larimer J."/>
            <person name="McCowen C."/>
            <person name="Montmayeur A."/>
            <person name="Murphy C."/>
            <person name="Neiman D."/>
            <person name="Pearson M."/>
            <person name="Priest M."/>
            <person name="Roberts A."/>
            <person name="Saif S."/>
            <person name="Shea T."/>
            <person name="Sisk P."/>
            <person name="Sykes S."/>
            <person name="Wortman J."/>
            <person name="Nusbaum C."/>
            <person name="Birren B."/>
        </authorList>
    </citation>
    <scope>NUCLEOTIDE SEQUENCE [LARGE SCALE GENOMIC DNA]</scope>
    <source>
        <strain evidence="1 2">YIT 12058</strain>
    </source>
</reference>
<accession>K9EFS1</accession>
<dbReference type="eggNOG" id="ENOG5034BPV">
    <property type="taxonomic scope" value="Bacteria"/>
</dbReference>
<evidence type="ECO:0000313" key="2">
    <source>
        <dbReference type="Proteomes" id="UP000009872"/>
    </source>
</evidence>
<dbReference type="Proteomes" id="UP000009872">
    <property type="component" value="Unassembled WGS sequence"/>
</dbReference>
<comment type="caution">
    <text evidence="1">The sequence shown here is derived from an EMBL/GenBank/DDBJ whole genome shotgun (WGS) entry which is preliminary data.</text>
</comment>
<gene>
    <name evidence="1" type="ORF">HMPREF9447_04726</name>
</gene>
<proteinExistence type="predicted"/>
<dbReference type="HOGENOM" id="CLU_100191_0_0_10"/>
<sequence>MHLESMEKIDWNRVKTTIKKWKPGEYVRQTSIVVIGVLITFVGSELVTRCSEQKDIKSTMLLIKDELKNNRKNFEEIMSEFSEDEHLSALLVEHDMNIRSIPEDSLKQFRFILGHVRSYSYTQNALDILKSSMLMQKISDKELLLSLTEIYETLEGCKLTMNGYYDMKEDAFRPFYLSLTDEQISTANEGGWEAWEIYVSDKKLRNFLRIPQKYFTPDYRKRVRQKIDKMIRTIEQKYGSK</sequence>
<dbReference type="STRING" id="742727.HMPREF9447_04726"/>
<dbReference type="EMBL" id="ADLF01000023">
    <property type="protein sequence ID" value="EKU87980.1"/>
    <property type="molecule type" value="Genomic_DNA"/>
</dbReference>
<dbReference type="AlphaFoldDB" id="K9EFS1"/>
<organism evidence="1 2">
    <name type="scientific">Bacteroides oleiciplenus YIT 12058</name>
    <dbReference type="NCBI Taxonomy" id="742727"/>
    <lineage>
        <taxon>Bacteria</taxon>
        <taxon>Pseudomonadati</taxon>
        <taxon>Bacteroidota</taxon>
        <taxon>Bacteroidia</taxon>
        <taxon>Bacteroidales</taxon>
        <taxon>Bacteroidaceae</taxon>
        <taxon>Bacteroides</taxon>
    </lineage>
</organism>